<reference evidence="1" key="1">
    <citation type="submission" date="2018-03" db="EMBL/GenBank/DDBJ databases">
        <authorList>
            <person name="Guldener U."/>
        </authorList>
    </citation>
    <scope>NUCLEOTIDE SEQUENCE</scope>
</reference>
<dbReference type="Proteomes" id="UP001187682">
    <property type="component" value="Unassembled WGS sequence"/>
</dbReference>
<gene>
    <name evidence="1" type="ORF">DNG_03475</name>
</gene>
<accession>A0AAE8MW00</accession>
<organism evidence="1 2">
    <name type="scientific">Cephalotrichum gorgonifer</name>
    <dbReference type="NCBI Taxonomy" id="2041049"/>
    <lineage>
        <taxon>Eukaryota</taxon>
        <taxon>Fungi</taxon>
        <taxon>Dikarya</taxon>
        <taxon>Ascomycota</taxon>
        <taxon>Pezizomycotina</taxon>
        <taxon>Sordariomycetes</taxon>
        <taxon>Hypocreomycetidae</taxon>
        <taxon>Microascales</taxon>
        <taxon>Microascaceae</taxon>
        <taxon>Cephalotrichum</taxon>
    </lineage>
</organism>
<evidence type="ECO:0000313" key="1">
    <source>
        <dbReference type="EMBL" id="SPO00727.1"/>
    </source>
</evidence>
<keyword evidence="2" id="KW-1185">Reference proteome</keyword>
<dbReference type="AlphaFoldDB" id="A0AAE8MW00"/>
<proteinExistence type="predicted"/>
<protein>
    <submittedName>
        <fullName evidence="1">Uncharacterized protein</fullName>
    </submittedName>
</protein>
<comment type="caution">
    <text evidence="1">The sequence shown here is derived from an EMBL/GenBank/DDBJ whole genome shotgun (WGS) entry which is preliminary data.</text>
</comment>
<dbReference type="EMBL" id="ONZQ02000004">
    <property type="protein sequence ID" value="SPO00727.1"/>
    <property type="molecule type" value="Genomic_DNA"/>
</dbReference>
<sequence>MAKGTGDLKMEGRDEHRVVGWIQGVLVFGQPCSSAAEVGQLGVPE</sequence>
<evidence type="ECO:0000313" key="2">
    <source>
        <dbReference type="Proteomes" id="UP001187682"/>
    </source>
</evidence>
<name>A0AAE8MW00_9PEZI</name>